<keyword evidence="1" id="KW-0472">Membrane</keyword>
<sequence>MVLKMMIYINYLFTIVGIGMIIVSLFLIIADKIKGENIYYDLCSKEQDIRKAIDEANEMISELIFTSETVVNEIENHIRNGVNVKLANDIDNYVDMKRKEGKNIMVEEEIEQESVEINDENRDAKVESILSMYNSKMSIEEIAKKLQMGKGEVALILSLNRGIKSNEGI</sequence>
<dbReference type="STRING" id="1122184.SAMN02745176_02291"/>
<evidence type="ECO:0000256" key="1">
    <source>
        <dbReference type="SAM" id="Phobius"/>
    </source>
</evidence>
<keyword evidence="3" id="KW-1185">Reference proteome</keyword>
<protein>
    <recommendedName>
        <fullName evidence="4">DUF2802 domain-containing protein</fullName>
    </recommendedName>
</protein>
<name>A0A1M6G8Q5_9FIRM</name>
<evidence type="ECO:0008006" key="4">
    <source>
        <dbReference type="Google" id="ProtNLM"/>
    </source>
</evidence>
<evidence type="ECO:0000313" key="3">
    <source>
        <dbReference type="Proteomes" id="UP000184442"/>
    </source>
</evidence>
<reference evidence="2 3" key="1">
    <citation type="submission" date="2016-11" db="EMBL/GenBank/DDBJ databases">
        <authorList>
            <person name="Jaros S."/>
            <person name="Januszkiewicz K."/>
            <person name="Wedrychowicz H."/>
        </authorList>
    </citation>
    <scope>NUCLEOTIDE SEQUENCE [LARGE SCALE GENOMIC DNA]</scope>
    <source>
        <strain evidence="2 3">DSM 19022</strain>
    </source>
</reference>
<dbReference type="InterPro" id="IPR046118">
    <property type="entry name" value="DUF6115"/>
</dbReference>
<evidence type="ECO:0000313" key="2">
    <source>
        <dbReference type="EMBL" id="SHJ06308.1"/>
    </source>
</evidence>
<dbReference type="Pfam" id="PF19610">
    <property type="entry name" value="DUF6115"/>
    <property type="match status" value="1"/>
</dbReference>
<organism evidence="2 3">
    <name type="scientific">Lutispora thermophila DSM 19022</name>
    <dbReference type="NCBI Taxonomy" id="1122184"/>
    <lineage>
        <taxon>Bacteria</taxon>
        <taxon>Bacillati</taxon>
        <taxon>Bacillota</taxon>
        <taxon>Clostridia</taxon>
        <taxon>Lutisporales</taxon>
        <taxon>Lutisporaceae</taxon>
        <taxon>Lutispora</taxon>
    </lineage>
</organism>
<accession>A0A1M6G8Q5</accession>
<proteinExistence type="predicted"/>
<gene>
    <name evidence="2" type="ORF">SAMN02745176_02291</name>
</gene>
<keyword evidence="1" id="KW-0812">Transmembrane</keyword>
<dbReference type="EMBL" id="FQZS01000014">
    <property type="protein sequence ID" value="SHJ06308.1"/>
    <property type="molecule type" value="Genomic_DNA"/>
</dbReference>
<dbReference type="Proteomes" id="UP000184442">
    <property type="component" value="Unassembled WGS sequence"/>
</dbReference>
<dbReference type="AlphaFoldDB" id="A0A1M6G8Q5"/>
<keyword evidence="1" id="KW-1133">Transmembrane helix</keyword>
<feature type="transmembrane region" description="Helical" evidence="1">
    <location>
        <begin position="6"/>
        <end position="30"/>
    </location>
</feature>